<keyword evidence="2 4" id="KW-0560">Oxidoreductase</keyword>
<dbReference type="PANTHER" id="PTHR11699">
    <property type="entry name" value="ALDEHYDE DEHYDROGENASE-RELATED"/>
    <property type="match status" value="1"/>
</dbReference>
<dbReference type="AlphaFoldDB" id="A0A336JVI9"/>
<evidence type="ECO:0000256" key="1">
    <source>
        <dbReference type="ARBA" id="ARBA00009986"/>
    </source>
</evidence>
<dbReference type="Pfam" id="PF00171">
    <property type="entry name" value="Aldedh"/>
    <property type="match status" value="1"/>
</dbReference>
<dbReference type="InterPro" id="IPR016161">
    <property type="entry name" value="Ald_DH/histidinol_DH"/>
</dbReference>
<feature type="active site" evidence="3">
    <location>
        <position position="250"/>
    </location>
</feature>
<comment type="similarity">
    <text evidence="1 4">Belongs to the aldehyde dehydrogenase family.</text>
</comment>
<dbReference type="Proteomes" id="UP000252631">
    <property type="component" value="Unassembled WGS sequence"/>
</dbReference>
<feature type="domain" description="Aldehyde dehydrogenase" evidence="5">
    <location>
        <begin position="19"/>
        <end position="476"/>
    </location>
</feature>
<evidence type="ECO:0000313" key="6">
    <source>
        <dbReference type="EMBL" id="RED37996.1"/>
    </source>
</evidence>
<dbReference type="InterPro" id="IPR015590">
    <property type="entry name" value="Aldehyde_DH_dom"/>
</dbReference>
<dbReference type="Gene3D" id="3.40.309.10">
    <property type="entry name" value="Aldehyde Dehydrogenase, Chain A, domain 2"/>
    <property type="match status" value="1"/>
</dbReference>
<name>A0A336JVI9_9BRAD</name>
<evidence type="ECO:0000313" key="9">
    <source>
        <dbReference type="Proteomes" id="UP000256343"/>
    </source>
</evidence>
<dbReference type="PROSITE" id="PS00070">
    <property type="entry name" value="ALDEHYDE_DEHYDR_CYS"/>
    <property type="match status" value="1"/>
</dbReference>
<evidence type="ECO:0000256" key="3">
    <source>
        <dbReference type="PROSITE-ProRule" id="PRU10007"/>
    </source>
</evidence>
<dbReference type="PROSITE" id="PS00687">
    <property type="entry name" value="ALDEHYDE_DEHYDR_GLU"/>
    <property type="match status" value="1"/>
</dbReference>
<keyword evidence="9" id="KW-1185">Reference proteome</keyword>
<dbReference type="GO" id="GO:0016620">
    <property type="term" value="F:oxidoreductase activity, acting on the aldehyde or oxo group of donors, NAD or NADP as acceptor"/>
    <property type="evidence" value="ECO:0007669"/>
    <property type="project" value="InterPro"/>
</dbReference>
<evidence type="ECO:0000256" key="4">
    <source>
        <dbReference type="RuleBase" id="RU003345"/>
    </source>
</evidence>
<reference evidence="6 9" key="2">
    <citation type="submission" date="2018-07" db="EMBL/GenBank/DDBJ databases">
        <title>Genomic Encyclopedia of Archaeal and Bacterial Type Strains, Phase II (KMG-II): from individual species to whole genera.</title>
        <authorList>
            <person name="Goeker M."/>
        </authorList>
    </citation>
    <scope>NUCLEOTIDE SEQUENCE [LARGE SCALE GENOMIC DNA]</scope>
    <source>
        <strain evidence="6 9">JA575</strain>
    </source>
</reference>
<dbReference type="EMBL" id="QRDT01000005">
    <property type="protein sequence ID" value="RED37996.1"/>
    <property type="molecule type" value="Genomic_DNA"/>
</dbReference>
<evidence type="ECO:0000313" key="8">
    <source>
        <dbReference type="Proteomes" id="UP000252631"/>
    </source>
</evidence>
<dbReference type="Gene3D" id="3.40.605.10">
    <property type="entry name" value="Aldehyde Dehydrogenase, Chain A, domain 1"/>
    <property type="match status" value="1"/>
</dbReference>
<dbReference type="EMBL" id="UFQQ01000005">
    <property type="protein sequence ID" value="SSW90021.1"/>
    <property type="molecule type" value="Genomic_DNA"/>
</dbReference>
<organism evidence="7 8">
    <name type="scientific">Rhodopseudomonas pentothenatexigens</name>
    <dbReference type="NCBI Taxonomy" id="999699"/>
    <lineage>
        <taxon>Bacteria</taxon>
        <taxon>Pseudomonadati</taxon>
        <taxon>Pseudomonadota</taxon>
        <taxon>Alphaproteobacteria</taxon>
        <taxon>Hyphomicrobiales</taxon>
        <taxon>Nitrobacteraceae</taxon>
        <taxon>Rhodopseudomonas</taxon>
    </lineage>
</organism>
<dbReference type="OrthoDB" id="8175464at2"/>
<dbReference type="InterPro" id="IPR016163">
    <property type="entry name" value="Ald_DH_C"/>
</dbReference>
<dbReference type="InterPro" id="IPR029510">
    <property type="entry name" value="Ald_DH_CS_GLU"/>
</dbReference>
<sequence length="484" mass="51085">MILHPSLVPNQIGHDIPATADTIAVFDPHTAREIARIPRSGKAEIDAAVAAARAAQPDWDATPGVRRGEILHHIANLIEARSDELSRIVAAEAGKRLADARGETAAAVQCARFFAGEGQRMFGRTMPSGMAGRWAMTIRRPCGVAGLIIAANTPAPNFAWKVFPALICGNGVVLKTAEDTPISSWLLGRLCEEAGLPKGVLNIVHGLGAEAGQALVEHPDVDMISFTGSTRVGRLIAETAGRQLKKVSLELGGKNALVVCDDADLDLAVKWTLLAAFSNAGQRCAAGSRIVVFDKVYDAFVDRLLTATRALKLGTADDCDLGPVINQRQLDNMVGAIERAVAGGAALLCGGAPATSADLPGYYLQPTLMTDPDPDSELARTELFGPITALYRVPDFDHAVSLVNRSPYGLTASVHTRDIDRALTFARKAHVGVAVVNGGTHGSEAHMPFGGLNASGNGTREPGTEALDVYSELRVVYLNSQPPH</sequence>
<gene>
    <name evidence="6" type="ORF">BJ125_10575</name>
    <name evidence="7" type="ORF">SAMN05892882_10575</name>
</gene>
<protein>
    <submittedName>
        <fullName evidence="7">Aldehyde dehydrogenase (NAD+)</fullName>
    </submittedName>
</protein>
<dbReference type="RefSeq" id="WP_114357142.1">
    <property type="nucleotide sequence ID" value="NZ_QRDT01000005.1"/>
</dbReference>
<proteinExistence type="inferred from homology"/>
<accession>A0A336JVI9</accession>
<dbReference type="SUPFAM" id="SSF53720">
    <property type="entry name" value="ALDH-like"/>
    <property type="match status" value="1"/>
</dbReference>
<evidence type="ECO:0000259" key="5">
    <source>
        <dbReference type="Pfam" id="PF00171"/>
    </source>
</evidence>
<dbReference type="FunFam" id="3.40.605.10:FF:000007">
    <property type="entry name" value="NAD/NADP-dependent betaine aldehyde dehydrogenase"/>
    <property type="match status" value="1"/>
</dbReference>
<dbReference type="InterPro" id="IPR016162">
    <property type="entry name" value="Ald_DH_N"/>
</dbReference>
<evidence type="ECO:0000313" key="7">
    <source>
        <dbReference type="EMBL" id="SSW90021.1"/>
    </source>
</evidence>
<reference evidence="7 8" key="1">
    <citation type="submission" date="2017-08" db="EMBL/GenBank/DDBJ databases">
        <authorList>
            <person name="de Groot N.N."/>
        </authorList>
    </citation>
    <scope>NUCLEOTIDE SEQUENCE [LARGE SCALE GENOMIC DNA]</scope>
    <source>
        <strain evidence="7 8">JA575</strain>
    </source>
</reference>
<dbReference type="InterPro" id="IPR016160">
    <property type="entry name" value="Ald_DH_CS_CYS"/>
</dbReference>
<dbReference type="Proteomes" id="UP000256343">
    <property type="component" value="Unassembled WGS sequence"/>
</dbReference>
<evidence type="ECO:0000256" key="2">
    <source>
        <dbReference type="ARBA" id="ARBA00023002"/>
    </source>
</evidence>